<dbReference type="GO" id="GO:0008104">
    <property type="term" value="P:intracellular protein localization"/>
    <property type="evidence" value="ECO:0000318"/>
    <property type="project" value="GO_Central"/>
</dbReference>
<evidence type="ECO:0000313" key="3">
    <source>
        <dbReference type="Proteomes" id="UP000036987"/>
    </source>
</evidence>
<dbReference type="AlphaFoldDB" id="A0A0K9PBA7"/>
<dbReference type="EMBL" id="LFYR01000980">
    <property type="protein sequence ID" value="KMZ66378.1"/>
    <property type="molecule type" value="Genomic_DNA"/>
</dbReference>
<evidence type="ECO:0008006" key="4">
    <source>
        <dbReference type="Google" id="ProtNLM"/>
    </source>
</evidence>
<name>A0A0K9PBA7_ZOSMR</name>
<dbReference type="PANTHER" id="PTHR12161">
    <property type="entry name" value="IST1 FAMILY MEMBER"/>
    <property type="match status" value="1"/>
</dbReference>
<proteinExistence type="inferred from homology"/>
<organism evidence="2 3">
    <name type="scientific">Zostera marina</name>
    <name type="common">Eelgrass</name>
    <dbReference type="NCBI Taxonomy" id="29655"/>
    <lineage>
        <taxon>Eukaryota</taxon>
        <taxon>Viridiplantae</taxon>
        <taxon>Streptophyta</taxon>
        <taxon>Embryophyta</taxon>
        <taxon>Tracheophyta</taxon>
        <taxon>Spermatophyta</taxon>
        <taxon>Magnoliopsida</taxon>
        <taxon>Liliopsida</taxon>
        <taxon>Zosteraceae</taxon>
        <taxon>Zostera</taxon>
    </lineage>
</organism>
<evidence type="ECO:0000256" key="1">
    <source>
        <dbReference type="ARBA" id="ARBA00005536"/>
    </source>
</evidence>
<dbReference type="InterPro" id="IPR042277">
    <property type="entry name" value="IST1-like"/>
</dbReference>
<protein>
    <recommendedName>
        <fullName evidence="4">IST1-like protein</fullName>
    </recommendedName>
</protein>
<evidence type="ECO:0000313" key="2">
    <source>
        <dbReference type="EMBL" id="KMZ66378.1"/>
    </source>
</evidence>
<reference evidence="3" key="1">
    <citation type="journal article" date="2016" name="Nature">
        <title>The genome of the seagrass Zostera marina reveals angiosperm adaptation to the sea.</title>
        <authorList>
            <person name="Olsen J.L."/>
            <person name="Rouze P."/>
            <person name="Verhelst B."/>
            <person name="Lin Y.-C."/>
            <person name="Bayer T."/>
            <person name="Collen J."/>
            <person name="Dattolo E."/>
            <person name="De Paoli E."/>
            <person name="Dittami S."/>
            <person name="Maumus F."/>
            <person name="Michel G."/>
            <person name="Kersting A."/>
            <person name="Lauritano C."/>
            <person name="Lohaus R."/>
            <person name="Toepel M."/>
            <person name="Tonon T."/>
            <person name="Vanneste K."/>
            <person name="Amirebrahimi M."/>
            <person name="Brakel J."/>
            <person name="Bostroem C."/>
            <person name="Chovatia M."/>
            <person name="Grimwood J."/>
            <person name="Jenkins J.W."/>
            <person name="Jueterbock A."/>
            <person name="Mraz A."/>
            <person name="Stam W.T."/>
            <person name="Tice H."/>
            <person name="Bornberg-Bauer E."/>
            <person name="Green P.J."/>
            <person name="Pearson G.A."/>
            <person name="Procaccini G."/>
            <person name="Duarte C.M."/>
            <person name="Schmutz J."/>
            <person name="Reusch T.B.H."/>
            <person name="Van de Peer Y."/>
        </authorList>
    </citation>
    <scope>NUCLEOTIDE SEQUENCE [LARGE SCALE GENOMIC DNA]</scope>
    <source>
        <strain evidence="3">cv. Finnish</strain>
    </source>
</reference>
<dbReference type="PANTHER" id="PTHR12161:SF13">
    <property type="entry name" value="REGULATOR OF VPS4 ACTIVITY IN THE MVB PATHWAY PROTEIN"/>
    <property type="match status" value="1"/>
</dbReference>
<dbReference type="STRING" id="29655.A0A0K9PBA7"/>
<keyword evidence="3" id="KW-1185">Reference proteome</keyword>
<comment type="caution">
    <text evidence="2">The sequence shown here is derived from an EMBL/GenBank/DDBJ whole genome shotgun (WGS) entry which is preliminary data.</text>
</comment>
<comment type="similarity">
    <text evidence="1">Belongs to the IST1 family.</text>
</comment>
<dbReference type="GO" id="GO:0015031">
    <property type="term" value="P:protein transport"/>
    <property type="evidence" value="ECO:0007669"/>
    <property type="project" value="InterPro"/>
</dbReference>
<dbReference type="InterPro" id="IPR005061">
    <property type="entry name" value="Ist1"/>
</dbReference>
<sequence>MSMPITRTFVTRLKELKKRNFKPHICKMSLILVVSHIKVIKNKKHMEVHRMKEQVAQSLKKSHDEMALIQVGYLIKEEEFLTVCDLIDLYCRFIIDRLQIITRQTDCPIDLMEAISGIIFASEKCNIQGLPDLQDIFLVKYGKEFVSSILELRPSSAVHPLIVEKLSPKAPDFEIKVRVLSSIAIDNGMNWEPESLDKPNEIAKNIQVVRNMQENSLESITHYDEDSMDCGNTSWDRKLLQSSNLQKHNRNDIKTMSSNKESIRTSSPSTQKIKDVQFPLFCCFGVR</sequence>
<gene>
    <name evidence="2" type="ORF">ZOSMA_29G00260</name>
</gene>
<dbReference type="FunFam" id="1.20.1260.60:FF:000002">
    <property type="entry name" value="Vacuolar protein sorting-associated protein IST1"/>
    <property type="match status" value="1"/>
</dbReference>
<dbReference type="Proteomes" id="UP000036987">
    <property type="component" value="Unassembled WGS sequence"/>
</dbReference>
<dbReference type="OMA" id="ESITHYD"/>
<dbReference type="Gene3D" id="1.20.1260.60">
    <property type="entry name" value="Vacuolar protein sorting-associated protein Ist1"/>
    <property type="match status" value="1"/>
</dbReference>
<accession>A0A0K9PBA7</accession>
<dbReference type="Pfam" id="PF03398">
    <property type="entry name" value="Ist1"/>
    <property type="match status" value="1"/>
</dbReference>
<dbReference type="OrthoDB" id="29853at2759"/>